<evidence type="ECO:0000256" key="1">
    <source>
        <dbReference type="SAM" id="MobiDB-lite"/>
    </source>
</evidence>
<feature type="compositionally biased region" description="Low complexity" evidence="1">
    <location>
        <begin position="33"/>
        <end position="47"/>
    </location>
</feature>
<comment type="caution">
    <text evidence="2">The sequence shown here is derived from an EMBL/GenBank/DDBJ whole genome shotgun (WGS) entry which is preliminary data.</text>
</comment>
<evidence type="ECO:0000313" key="2">
    <source>
        <dbReference type="EMBL" id="GCE02636.1"/>
    </source>
</evidence>
<dbReference type="AlphaFoldDB" id="A0A401Z746"/>
<feature type="region of interest" description="Disordered" evidence="1">
    <location>
        <begin position="1"/>
        <end position="69"/>
    </location>
</feature>
<accession>A0A401Z746</accession>
<evidence type="ECO:0000313" key="3">
    <source>
        <dbReference type="Proteomes" id="UP000286931"/>
    </source>
</evidence>
<dbReference type="EMBL" id="BIFH01000072">
    <property type="protein sequence ID" value="GCE02636.1"/>
    <property type="molecule type" value="Genomic_DNA"/>
</dbReference>
<name>A0A401Z746_9ACTN</name>
<gene>
    <name evidence="2" type="ORF">EHYA_10414</name>
</gene>
<reference evidence="2 3" key="1">
    <citation type="submission" date="2018-12" db="EMBL/GenBank/DDBJ databases">
        <title>Draft genome sequence of Embleya hyalina NBRC 13850T.</title>
        <authorList>
            <person name="Komaki H."/>
            <person name="Hosoyama A."/>
            <person name="Kimura A."/>
            <person name="Ichikawa N."/>
            <person name="Tamura T."/>
        </authorList>
    </citation>
    <scope>NUCLEOTIDE SEQUENCE [LARGE SCALE GENOMIC DNA]</scope>
    <source>
        <strain evidence="2 3">NBRC 13850</strain>
    </source>
</reference>
<keyword evidence="3" id="KW-1185">Reference proteome</keyword>
<proteinExistence type="predicted"/>
<protein>
    <submittedName>
        <fullName evidence="2">Uncharacterized protein</fullName>
    </submittedName>
</protein>
<dbReference type="Proteomes" id="UP000286931">
    <property type="component" value="Unassembled WGS sequence"/>
</dbReference>
<sequence length="177" mass="17960">MRARPRITARWSSAARPVANDRPTSSGSASGCAPSQSRSRAACARSAGSDRADNTQGTGPPGTGAVTEVTGPAGLSSACSRITCALVPLIPNDDTPARRARPVAGQGRWAVSSSTPPAAQSTCGVGSSTCSVRGNTPCRNANTILITPATPAAAWVCPMFDFTDPNHNGRSGARSRP</sequence>
<organism evidence="2 3">
    <name type="scientific">Embleya hyalina</name>
    <dbReference type="NCBI Taxonomy" id="516124"/>
    <lineage>
        <taxon>Bacteria</taxon>
        <taxon>Bacillati</taxon>
        <taxon>Actinomycetota</taxon>
        <taxon>Actinomycetes</taxon>
        <taxon>Kitasatosporales</taxon>
        <taxon>Streptomycetaceae</taxon>
        <taxon>Embleya</taxon>
    </lineage>
</organism>